<evidence type="ECO:0000313" key="6">
    <source>
        <dbReference type="Proteomes" id="UP000001940"/>
    </source>
</evidence>
<evidence type="ECO:0000259" key="4">
    <source>
        <dbReference type="PROSITE" id="PS01179"/>
    </source>
</evidence>
<evidence type="ECO:0000256" key="2">
    <source>
        <dbReference type="ARBA" id="ARBA00022553"/>
    </source>
</evidence>
<keyword evidence="8" id="KW-1267">Proteomics identification</keyword>
<evidence type="ECO:0000256" key="3">
    <source>
        <dbReference type="SAM" id="MobiDB-lite"/>
    </source>
</evidence>
<dbReference type="GO" id="GO:0016323">
    <property type="term" value="C:basolateral plasma membrane"/>
    <property type="evidence" value="ECO:0000314"/>
    <property type="project" value="WormBase"/>
</dbReference>
<dbReference type="InterPro" id="IPR006020">
    <property type="entry name" value="PTB/PI_dom"/>
</dbReference>
<protein>
    <submittedName>
        <fullName evidence="5">PID domain-containing protein</fullName>
    </submittedName>
</protein>
<dbReference type="PeptideAtlas" id="B5BM46"/>
<name>B5BM46_CAEEL</name>
<sequence>MNWIVHQQGSSNTMFYKCRPPIEFRFHKQTILGLKYDGLDRSSRSATSTIWVYDKCEFDNMIVPFMRHRPRNWDQESRYTAPRLMLCDTMSASQGNVFTRGLSRISRRKKKTKSIQNSLVSEQQPSFDAAIVPMPIPNDKSSIFSKGMDRLRRSLRLPKKRRDRSHDRHLSPDVTGGSKTEQWQPDEGAVRTGTCCFNVKYLGSVEVYESRGMQVCEGALKSLKASRRKPVKAVLYVSGDGLRVVDQGNSRGLLVDQTIEKVSFCAPDRQTDKGFAYICRDGASRRWMCHGFLATKETGERLSHAVGCAFSICLEKKKRRDEETAQVNVQSAQESTSSTPPKDIFHPNWEDNTSEGTSTQNPSNSRSNLAYQSFRKHVSIEDRYLDPQSVIINEVPASNHMDEIRRISKPRPTGNPALFLRQGSLRAPPDMPSSSDQFKRNMSLRTVSNNPTERSPEKKSFGTQLYNEPIYEGDEDPLGLGITPPVVTKTSGSLSNNGLDGINLNWKSIPAPVHQMQQHNANGDFVAAWPQNTIEKPTVGPLDKLQKQFEDIKLISISSGENTPTTRSKADEWLDDVLRVSMSMSPTSPSSDPPSTSSYSVLPKSGPPPAHAPPPLPVRQAVSNGSPSIYQQQLQQANSTRNSPAGINWNSSPNPMKISQPPAKPVDPFDVQWSRLAVNNTH</sequence>
<keyword evidence="2" id="KW-0597">Phosphoprotein</keyword>
<feature type="region of interest" description="Disordered" evidence="3">
    <location>
        <begin position="324"/>
        <end position="367"/>
    </location>
</feature>
<dbReference type="OrthoDB" id="10070446at2759"/>
<evidence type="ECO:0007829" key="8">
    <source>
        <dbReference type="PeptideAtlas" id="B5BM46"/>
    </source>
</evidence>
<dbReference type="Pfam" id="PF00640">
    <property type="entry name" value="PID"/>
    <property type="match status" value="1"/>
</dbReference>
<dbReference type="SUPFAM" id="SSF50729">
    <property type="entry name" value="PH domain-like"/>
    <property type="match status" value="1"/>
</dbReference>
<dbReference type="PANTHER" id="PTHR47368">
    <property type="entry name" value="NUMB"/>
    <property type="match status" value="1"/>
</dbReference>
<evidence type="ECO:0000313" key="5">
    <source>
        <dbReference type="EMBL" id="CAR31500.1"/>
    </source>
</evidence>
<feature type="compositionally biased region" description="Pro residues" evidence="3">
    <location>
        <begin position="605"/>
        <end position="617"/>
    </location>
</feature>
<feature type="domain" description="PID" evidence="4">
    <location>
        <begin position="195"/>
        <end position="323"/>
    </location>
</feature>
<feature type="compositionally biased region" description="Polar residues" evidence="3">
    <location>
        <begin position="350"/>
        <end position="367"/>
    </location>
</feature>
<feature type="compositionally biased region" description="Low complexity" evidence="3">
    <location>
        <begin position="582"/>
        <end position="600"/>
    </location>
</feature>
<organism evidence="5 6">
    <name type="scientific">Caenorhabditis elegans</name>
    <dbReference type="NCBI Taxonomy" id="6239"/>
    <lineage>
        <taxon>Eukaryota</taxon>
        <taxon>Metazoa</taxon>
        <taxon>Ecdysozoa</taxon>
        <taxon>Nematoda</taxon>
        <taxon>Chromadorea</taxon>
        <taxon>Rhabditida</taxon>
        <taxon>Rhabditina</taxon>
        <taxon>Rhabditomorpha</taxon>
        <taxon>Rhabditoidea</taxon>
        <taxon>Rhabditidae</taxon>
        <taxon>Peloderinae</taxon>
        <taxon>Caenorhabditis</taxon>
    </lineage>
</organism>
<proteinExistence type="evidence at protein level"/>
<feature type="region of interest" description="Disordered" evidence="3">
    <location>
        <begin position="420"/>
        <end position="464"/>
    </location>
</feature>
<feature type="region of interest" description="Disordered" evidence="3">
    <location>
        <begin position="582"/>
        <end position="670"/>
    </location>
</feature>
<keyword evidence="1" id="KW-0217">Developmental protein</keyword>
<dbReference type="PROSITE" id="PS01179">
    <property type="entry name" value="PID"/>
    <property type="match status" value="1"/>
</dbReference>
<dbReference type="RefSeq" id="NP_001129904.1">
    <property type="nucleotide sequence ID" value="NM_001136432.6"/>
</dbReference>
<dbReference type="EMBL" id="BX284605">
    <property type="protein sequence ID" value="CAR31500.1"/>
    <property type="molecule type" value="Genomic_DNA"/>
</dbReference>
<dbReference type="InterPro" id="IPR011993">
    <property type="entry name" value="PH-like_dom_sf"/>
</dbReference>
<feature type="region of interest" description="Disordered" evidence="3">
    <location>
        <begin position="156"/>
        <end position="186"/>
    </location>
</feature>
<dbReference type="PIRSF" id="PIRSF017607">
    <property type="entry name" value="Numb/numb-like"/>
    <property type="match status" value="1"/>
</dbReference>
<dbReference type="GO" id="GO:0005737">
    <property type="term" value="C:cytoplasm"/>
    <property type="evidence" value="ECO:0000314"/>
    <property type="project" value="WormBase"/>
</dbReference>
<evidence type="ECO:0000256" key="1">
    <source>
        <dbReference type="ARBA" id="ARBA00022473"/>
    </source>
</evidence>
<dbReference type="GO" id="GO:0015914">
    <property type="term" value="P:phospholipid transport"/>
    <property type="evidence" value="ECO:0000315"/>
    <property type="project" value="WormBase"/>
</dbReference>
<dbReference type="ExpressionAtlas" id="B5BM46">
    <property type="expression patterns" value="baseline and differential"/>
</dbReference>
<gene>
    <name evidence="5 7" type="primary">num-1</name>
    <name evidence="5" type="ORF">CELE_T03D8.1</name>
    <name evidence="7" type="ORF">T03D8.1</name>
</gene>
<dbReference type="WormBase" id="T03D8.1d">
    <property type="protein sequence ID" value="CE42883"/>
    <property type="gene ID" value="WBGene00003830"/>
    <property type="gene designation" value="num-1"/>
</dbReference>
<dbReference type="Bgee" id="WBGene00003830">
    <property type="expression patterns" value="Expressed in embryo and 4 other cell types or tissues"/>
</dbReference>
<dbReference type="OMA" id="CTNDKES"/>
<dbReference type="InterPro" id="IPR016698">
    <property type="entry name" value="Numb/numb-like"/>
</dbReference>
<dbReference type="CDD" id="cd01268">
    <property type="entry name" value="PTB_Numb"/>
    <property type="match status" value="1"/>
</dbReference>
<dbReference type="SMART" id="SM00462">
    <property type="entry name" value="PTB"/>
    <property type="match status" value="1"/>
</dbReference>
<dbReference type="FunFam" id="2.30.29.30:FF:000486">
    <property type="entry name" value="Numb-related protein 1"/>
    <property type="match status" value="1"/>
</dbReference>
<dbReference type="AlphaFoldDB" id="B5BM46"/>
<keyword evidence="6" id="KW-1185">Reference proteome</keyword>
<reference evidence="5 6" key="1">
    <citation type="journal article" date="1998" name="Science">
        <title>Genome sequence of the nematode C. elegans: a platform for investigating biology.</title>
        <authorList>
            <consortium name="The C. elegans sequencing consortium"/>
            <person name="Sulson J.E."/>
            <person name="Waterston R."/>
        </authorList>
    </citation>
    <scope>NUCLEOTIDE SEQUENCE [LARGE SCALE GENOMIC DNA]</scope>
    <source>
        <strain evidence="5 6">Bristol N2</strain>
    </source>
</reference>
<feature type="compositionally biased region" description="Polar residues" evidence="3">
    <location>
        <begin position="621"/>
        <end position="654"/>
    </location>
</feature>
<dbReference type="GO" id="GO:0051117">
    <property type="term" value="F:ATPase binding"/>
    <property type="evidence" value="ECO:0000353"/>
    <property type="project" value="WormBase"/>
</dbReference>
<dbReference type="CTD" id="180367"/>
<dbReference type="GeneID" id="180367"/>
<feature type="compositionally biased region" description="Polar residues" evidence="3">
    <location>
        <begin position="443"/>
        <end position="453"/>
    </location>
</feature>
<dbReference type="GO" id="GO:0032456">
    <property type="term" value="P:endocytic recycling"/>
    <property type="evidence" value="ECO:0000315"/>
    <property type="project" value="WormBase"/>
</dbReference>
<accession>B5BM46</accession>
<dbReference type="AGR" id="WB:WBGene00003830"/>
<dbReference type="SMR" id="B5BM46"/>
<dbReference type="Gene3D" id="2.30.29.30">
    <property type="entry name" value="Pleckstrin-homology domain (PH domain)/Phosphotyrosine-binding domain (PTB)"/>
    <property type="match status" value="1"/>
</dbReference>
<dbReference type="PANTHER" id="PTHR47368:SF2">
    <property type="entry name" value="PID DOMAIN-CONTAINING PROTEIN"/>
    <property type="match status" value="1"/>
</dbReference>
<dbReference type="Proteomes" id="UP000001940">
    <property type="component" value="Chromosome V"/>
</dbReference>
<feature type="compositionally biased region" description="Polar residues" evidence="3">
    <location>
        <begin position="325"/>
        <end position="340"/>
    </location>
</feature>
<evidence type="ECO:0000313" key="7">
    <source>
        <dbReference type="WormBase" id="T03D8.1d"/>
    </source>
</evidence>